<dbReference type="EMBL" id="JACEFB010000019">
    <property type="protein sequence ID" value="MBA2227805.1"/>
    <property type="molecule type" value="Genomic_DNA"/>
</dbReference>
<accession>A0A7V8VGV5</accession>
<organism evidence="2 3">
    <name type="scientific">Thermogemmata fonticola</name>
    <dbReference type="NCBI Taxonomy" id="2755323"/>
    <lineage>
        <taxon>Bacteria</taxon>
        <taxon>Pseudomonadati</taxon>
        <taxon>Planctomycetota</taxon>
        <taxon>Planctomycetia</taxon>
        <taxon>Gemmatales</taxon>
        <taxon>Gemmataceae</taxon>
        <taxon>Thermogemmata</taxon>
    </lineage>
</organism>
<sequence>MYDRRRLGWGIVLIVTLVGLSRAEPPSPFELARGLRQSGRADLALEYLQEVEKRLSPEDQKALPLEQALCLLAEAQEQAEEGKRDSLLGEARLRLDQFLQAQTKHPRAVEANLALADVLAVQAQAQLSRSLRIELPPLPPEGSPDFDRIMQERERALQQRRKEAEKAAPLFQDAAKRYDEAAKLLKAQADAGGISPLEKRRLNQEIFDAELRAGINLSRLAETVLGDTPQDTKLRSDHREKALKKFEQLATGPSSGRSAWIARAWKAETLFEMGKPKEAEAEFAAILKTNLAEALDGKRLAEFFQLRRDYLNALRERNPTQLETVASRLRQWLERYGQRRRVSSQDEQWAVRFYLAFTLQVRADLLLPAPPKGGGKMPELPPRARALYQEAEKHYRLLSQQPNDYQGRAERYRLYVLRRLIGETVRPIQQYQTFEEAHVAAIVQLARLRELEEQSAGSESRWQERVRELKDQGRAWALLGAELQRRAAALRLTAQRRIVVTLLERAHQLATLQDNPNDVMDNMLRLVFFYLTSGEPQRAAVLGEHIARHMRAPSHKLAAAGLLAINGYLAATAHLKPDLSDPTAAQQFQEQLQRLRQIDRSHALRLAQYLDQRFPDEPITDAIRLRLALLLIDDHQEREAYKLIIRVRPGFSQISQARLIQAFLAVNLLTNEQSPLSDKDKQEVYQRTVKDLSQLPVPVAAASGEQVREYYQVQARLGQLYLLQDRFQPQAEKKQPGYERALALADKLLKDLTTFKGLQTNPPDKKGTLNLDGREAQLLARDLQLRASLIRIARLLDQEPPQLDEAEKTLRPIVDELLRLGPLLTDQLKQWSTGEGDPGDDEAVKRQKAQIANLAATCDRTRREIGLLGFRLAVQQGNIDEAKRRLEALKKFGLTIETSQDMYEQLARQLAVRLSRLQSQKREAEAEVLSKGVQLVLQELRSSQNLSPRTILFIAQTLATIGDYDNALQEARKIEVPKVADLPGIESNTEWWQVDVTKIADNQVRTRFQDACRDYRVATLIQARCLRQSGKLQEAEALLVKAIGDQKNRGWGFTSLDLRRELAYTYEAQAAKAASEGDLKKANLLWRNALNEWTTLFQYARAEVQRLNEDTPAEQVRRVKSAFFDAFYEVQRVLIAANKQLQKDQALQRSLETVGRRIAEMEITNKIAEQEAQGHSIILPETWNRYYELLSNEPIVKKAYQDNGGKLFLQPPPQ</sequence>
<dbReference type="AlphaFoldDB" id="A0A7V8VGV5"/>
<protein>
    <recommendedName>
        <fullName evidence="4">Tetratricopeptide repeat protein</fullName>
    </recommendedName>
</protein>
<feature type="coiled-coil region" evidence="1">
    <location>
        <begin position="844"/>
        <end position="927"/>
    </location>
</feature>
<name>A0A7V8VGV5_9BACT</name>
<evidence type="ECO:0000256" key="1">
    <source>
        <dbReference type="SAM" id="Coils"/>
    </source>
</evidence>
<gene>
    <name evidence="2" type="ORF">H0921_16720</name>
</gene>
<evidence type="ECO:0000313" key="3">
    <source>
        <dbReference type="Proteomes" id="UP000542342"/>
    </source>
</evidence>
<evidence type="ECO:0008006" key="4">
    <source>
        <dbReference type="Google" id="ProtNLM"/>
    </source>
</evidence>
<reference evidence="2 3" key="1">
    <citation type="submission" date="2020-07" db="EMBL/GenBank/DDBJ databases">
        <title>Thermogemmata thermophila gen. nov., sp. nov., a novel moderate thermophilic planctomycete from a Kamchatka hot spring.</title>
        <authorList>
            <person name="Elcheninov A.G."/>
            <person name="Podosokorskaya O.A."/>
            <person name="Kovaleva O.L."/>
            <person name="Novikov A."/>
            <person name="Bonch-Osmolovskaya E.A."/>
            <person name="Toshchakov S.V."/>
            <person name="Kublanov I.V."/>
        </authorList>
    </citation>
    <scope>NUCLEOTIDE SEQUENCE [LARGE SCALE GENOMIC DNA]</scope>
    <source>
        <strain evidence="2 3">2918</strain>
    </source>
</reference>
<keyword evidence="3" id="KW-1185">Reference proteome</keyword>
<evidence type="ECO:0000313" key="2">
    <source>
        <dbReference type="EMBL" id="MBA2227805.1"/>
    </source>
</evidence>
<keyword evidence="1" id="KW-0175">Coiled coil</keyword>
<dbReference type="RefSeq" id="WP_194539667.1">
    <property type="nucleotide sequence ID" value="NZ_JACEFB010000019.1"/>
</dbReference>
<proteinExistence type="predicted"/>
<comment type="caution">
    <text evidence="2">The sequence shown here is derived from an EMBL/GenBank/DDBJ whole genome shotgun (WGS) entry which is preliminary data.</text>
</comment>
<dbReference type="Proteomes" id="UP000542342">
    <property type="component" value="Unassembled WGS sequence"/>
</dbReference>